<dbReference type="AlphaFoldDB" id="A9NTX9"/>
<evidence type="ECO:0000313" key="1">
    <source>
        <dbReference type="EMBL" id="ABK24090.1"/>
    </source>
</evidence>
<reference evidence="1" key="1">
    <citation type="journal article" date="2008" name="BMC Genomics">
        <title>A conifer genomics resource of 200,000 spruce (Picea spp.) ESTs and 6,464 high-quality, sequence-finished full-length cDNAs for Sitka spruce (Picea sitchensis).</title>
        <authorList>
            <person name="Ralph S.G."/>
            <person name="Chun H.J."/>
            <person name="Kolosova N."/>
            <person name="Cooper D."/>
            <person name="Oddy C."/>
            <person name="Ritland C.E."/>
            <person name="Kirkpatrick R."/>
            <person name="Moore R."/>
            <person name="Barber S."/>
            <person name="Holt R.A."/>
            <person name="Jones S.J."/>
            <person name="Marra M.A."/>
            <person name="Douglas C.J."/>
            <person name="Ritland K."/>
            <person name="Bohlmann J."/>
        </authorList>
    </citation>
    <scope>NUCLEOTIDE SEQUENCE</scope>
    <source>
        <tissue evidence="1">Bark</tissue>
    </source>
</reference>
<name>A9NTX9_PICSI</name>
<protein>
    <submittedName>
        <fullName evidence="1">Uncharacterized protein</fullName>
    </submittedName>
</protein>
<dbReference type="EMBL" id="EF084779">
    <property type="protein sequence ID" value="ABK24090.1"/>
    <property type="molecule type" value="mRNA"/>
</dbReference>
<proteinExistence type="evidence at transcript level"/>
<sequence>MRKNGWCPCLLAARTADLGRANTGITQGRNEITLH</sequence>
<organism evidence="1">
    <name type="scientific">Picea sitchensis</name>
    <name type="common">Sitka spruce</name>
    <name type="synonym">Pinus sitchensis</name>
    <dbReference type="NCBI Taxonomy" id="3332"/>
    <lineage>
        <taxon>Eukaryota</taxon>
        <taxon>Viridiplantae</taxon>
        <taxon>Streptophyta</taxon>
        <taxon>Embryophyta</taxon>
        <taxon>Tracheophyta</taxon>
        <taxon>Spermatophyta</taxon>
        <taxon>Pinopsida</taxon>
        <taxon>Pinidae</taxon>
        <taxon>Conifers I</taxon>
        <taxon>Pinales</taxon>
        <taxon>Pinaceae</taxon>
        <taxon>Picea</taxon>
    </lineage>
</organism>
<accession>A9NTX9</accession>